<evidence type="ECO:0000313" key="2">
    <source>
        <dbReference type="EMBL" id="SFE65662.1"/>
    </source>
</evidence>
<dbReference type="AlphaFoldDB" id="A0A1I2CBT4"/>
<dbReference type="EMBL" id="FOMX01000017">
    <property type="protein sequence ID" value="SFE65662.1"/>
    <property type="molecule type" value="Genomic_DNA"/>
</dbReference>
<organism evidence="2 3">
    <name type="scientific">Nannocystis exedens</name>
    <dbReference type="NCBI Taxonomy" id="54"/>
    <lineage>
        <taxon>Bacteria</taxon>
        <taxon>Pseudomonadati</taxon>
        <taxon>Myxococcota</taxon>
        <taxon>Polyangia</taxon>
        <taxon>Nannocystales</taxon>
        <taxon>Nannocystaceae</taxon>
        <taxon>Nannocystis</taxon>
    </lineage>
</organism>
<gene>
    <name evidence="2" type="ORF">SAMN02745121_05035</name>
</gene>
<feature type="chain" id="PRO_5011733053" description="Cytochrome c domain-containing protein" evidence="1">
    <location>
        <begin position="21"/>
        <end position="166"/>
    </location>
</feature>
<evidence type="ECO:0000313" key="3">
    <source>
        <dbReference type="Proteomes" id="UP000199400"/>
    </source>
</evidence>
<keyword evidence="3" id="KW-1185">Reference proteome</keyword>
<reference evidence="3" key="1">
    <citation type="submission" date="2016-10" db="EMBL/GenBank/DDBJ databases">
        <authorList>
            <person name="Varghese N."/>
            <person name="Submissions S."/>
        </authorList>
    </citation>
    <scope>NUCLEOTIDE SEQUENCE [LARGE SCALE GENOMIC DNA]</scope>
    <source>
        <strain evidence="3">ATCC 25963</strain>
    </source>
</reference>
<keyword evidence="1" id="KW-0732">Signal</keyword>
<name>A0A1I2CBT4_9BACT</name>
<proteinExistence type="predicted"/>
<protein>
    <recommendedName>
        <fullName evidence="4">Cytochrome c domain-containing protein</fullName>
    </recommendedName>
</protein>
<feature type="signal peptide" evidence="1">
    <location>
        <begin position="1"/>
        <end position="20"/>
    </location>
</feature>
<dbReference type="Proteomes" id="UP000199400">
    <property type="component" value="Unassembled WGS sequence"/>
</dbReference>
<accession>A0A1I2CBT4</accession>
<sequence>MQRALLTLALAAPLACDAPADPAPFMGDDAFVRDPALDVELVSAHGDAVSHATGDNCMRCHQENGPGPGRFTAAGTLYDEAGDPHPDGLVELRTAPDGMGDLVAAVEVDGLGNFYTTEALPLPASALFPTVYSQDGARKNFMPFPTSSGACNVCHAGGFGVRLPEG</sequence>
<dbReference type="RefSeq" id="WP_096326733.1">
    <property type="nucleotide sequence ID" value="NZ_FOMX01000017.1"/>
</dbReference>
<dbReference type="InterPro" id="IPR036280">
    <property type="entry name" value="Multihaem_cyt_sf"/>
</dbReference>
<dbReference type="OrthoDB" id="5523706at2"/>
<dbReference type="SUPFAM" id="SSF48695">
    <property type="entry name" value="Multiheme cytochromes"/>
    <property type="match status" value="1"/>
</dbReference>
<evidence type="ECO:0008006" key="4">
    <source>
        <dbReference type="Google" id="ProtNLM"/>
    </source>
</evidence>
<evidence type="ECO:0000256" key="1">
    <source>
        <dbReference type="SAM" id="SignalP"/>
    </source>
</evidence>
<dbReference type="STRING" id="54.SAMN02745121_05035"/>